<dbReference type="Gene3D" id="1.20.1540.10">
    <property type="entry name" value="Rhomboid-like"/>
    <property type="match status" value="1"/>
</dbReference>
<dbReference type="Pfam" id="PF01694">
    <property type="entry name" value="Rhomboid"/>
    <property type="match status" value="1"/>
</dbReference>
<evidence type="ECO:0000256" key="6">
    <source>
        <dbReference type="ARBA" id="ARBA00023136"/>
    </source>
</evidence>
<protein>
    <recommendedName>
        <fullName evidence="8">Peptidase S54 rhomboid domain-containing protein</fullName>
    </recommendedName>
</protein>
<feature type="transmembrane region" description="Helical" evidence="7">
    <location>
        <begin position="186"/>
        <end position="207"/>
    </location>
</feature>
<accession>E0TFK9</accession>
<feature type="transmembrane region" description="Helical" evidence="7">
    <location>
        <begin position="144"/>
        <end position="165"/>
    </location>
</feature>
<feature type="transmembrane region" description="Helical" evidence="7">
    <location>
        <begin position="118"/>
        <end position="138"/>
    </location>
</feature>
<evidence type="ECO:0000256" key="5">
    <source>
        <dbReference type="ARBA" id="ARBA00022989"/>
    </source>
</evidence>
<keyword evidence="10" id="KW-1185">Reference proteome</keyword>
<evidence type="ECO:0000256" key="7">
    <source>
        <dbReference type="SAM" id="Phobius"/>
    </source>
</evidence>
<reference evidence="10" key="1">
    <citation type="submission" date="2010-08" db="EMBL/GenBank/DDBJ databases">
        <title>Genome sequence of Parvularcula bermudensis HTCC2503.</title>
        <authorList>
            <person name="Kang D.-M."/>
            <person name="Oh H.-M."/>
            <person name="Cho J.-C."/>
        </authorList>
    </citation>
    <scope>NUCLEOTIDE SEQUENCE [LARGE SCALE GENOMIC DNA]</scope>
    <source>
        <strain evidence="10">ATCC BAA-594 / HTCC2503 / KCTC 12087</strain>
    </source>
</reference>
<proteinExistence type="inferred from homology"/>
<dbReference type="HOGENOM" id="CLU_055068_5_0_5"/>
<dbReference type="InterPro" id="IPR022764">
    <property type="entry name" value="Peptidase_S54_rhomboid_dom"/>
</dbReference>
<evidence type="ECO:0000313" key="10">
    <source>
        <dbReference type="Proteomes" id="UP000001302"/>
    </source>
</evidence>
<evidence type="ECO:0000256" key="2">
    <source>
        <dbReference type="ARBA" id="ARBA00009045"/>
    </source>
</evidence>
<sequence length="240" mass="25866">MAGPRISSREPILSIPPVVLGLLWVMIAVFALQWFLPVAWGRRLEMALAFIPLRFQQGLYNGGDAFSLALPLFGHMFLHGGLIHIASNALWLVIFGTGVARRFGAEQGEGAARLSRNIMFLTYFLLCGLGGVIFYYAIYPSSPVPLVGASGAISGLMAGTFRVVLRPLRGAGRFDRTLARLFSGPVLIATVAFVIMNLLTAFASPSLGEGIRIAWEAHIGGFLVGLLTFPIFDRAASTAR</sequence>
<feature type="transmembrane region" description="Helical" evidence="7">
    <location>
        <begin position="76"/>
        <end position="97"/>
    </location>
</feature>
<dbReference type="GO" id="GO:0004252">
    <property type="term" value="F:serine-type endopeptidase activity"/>
    <property type="evidence" value="ECO:0007669"/>
    <property type="project" value="InterPro"/>
</dbReference>
<feature type="domain" description="Peptidase S54 rhomboid" evidence="8">
    <location>
        <begin position="72"/>
        <end position="229"/>
    </location>
</feature>
<dbReference type="PANTHER" id="PTHR43731">
    <property type="entry name" value="RHOMBOID PROTEASE"/>
    <property type="match status" value="1"/>
</dbReference>
<name>E0TFK9_PARBH</name>
<evidence type="ECO:0000256" key="3">
    <source>
        <dbReference type="ARBA" id="ARBA00022692"/>
    </source>
</evidence>
<dbReference type="KEGG" id="pbr:PB2503_12659"/>
<dbReference type="RefSeq" id="WP_013301543.1">
    <property type="nucleotide sequence ID" value="NC_014414.1"/>
</dbReference>
<keyword evidence="5 7" id="KW-1133">Transmembrane helix</keyword>
<feature type="transmembrane region" description="Helical" evidence="7">
    <location>
        <begin position="213"/>
        <end position="232"/>
    </location>
</feature>
<dbReference type="InterPro" id="IPR035952">
    <property type="entry name" value="Rhomboid-like_sf"/>
</dbReference>
<dbReference type="AlphaFoldDB" id="E0TFK9"/>
<dbReference type="eggNOG" id="COG0705">
    <property type="taxonomic scope" value="Bacteria"/>
</dbReference>
<feature type="transmembrane region" description="Helical" evidence="7">
    <location>
        <begin position="12"/>
        <end position="36"/>
    </location>
</feature>
<organism evidence="9 10">
    <name type="scientific">Parvularcula bermudensis (strain ATCC BAA-594 / HTCC2503 / KCTC 12087)</name>
    <dbReference type="NCBI Taxonomy" id="314260"/>
    <lineage>
        <taxon>Bacteria</taxon>
        <taxon>Pseudomonadati</taxon>
        <taxon>Pseudomonadota</taxon>
        <taxon>Alphaproteobacteria</taxon>
        <taxon>Parvularculales</taxon>
        <taxon>Parvularculaceae</taxon>
        <taxon>Parvularcula</taxon>
    </lineage>
</organism>
<comment type="similarity">
    <text evidence="2">Belongs to the peptidase S54 family.</text>
</comment>
<dbReference type="PANTHER" id="PTHR43731:SF14">
    <property type="entry name" value="PRESENILIN-ASSOCIATED RHOMBOID-LIKE PROTEIN, MITOCHONDRIAL"/>
    <property type="match status" value="1"/>
</dbReference>
<dbReference type="OrthoDB" id="9797190at2"/>
<dbReference type="SUPFAM" id="SSF144091">
    <property type="entry name" value="Rhomboid-like"/>
    <property type="match status" value="1"/>
</dbReference>
<evidence type="ECO:0000259" key="8">
    <source>
        <dbReference type="Pfam" id="PF01694"/>
    </source>
</evidence>
<evidence type="ECO:0000256" key="4">
    <source>
        <dbReference type="ARBA" id="ARBA00022801"/>
    </source>
</evidence>
<comment type="subcellular location">
    <subcellularLocation>
        <location evidence="1">Membrane</location>
        <topology evidence="1">Multi-pass membrane protein</topology>
    </subcellularLocation>
</comment>
<evidence type="ECO:0000256" key="1">
    <source>
        <dbReference type="ARBA" id="ARBA00004141"/>
    </source>
</evidence>
<keyword evidence="4" id="KW-0378">Hydrolase</keyword>
<dbReference type="GO" id="GO:0016020">
    <property type="term" value="C:membrane"/>
    <property type="evidence" value="ECO:0007669"/>
    <property type="project" value="UniProtKB-SubCell"/>
</dbReference>
<dbReference type="EMBL" id="CP002156">
    <property type="protein sequence ID" value="ADM10569.1"/>
    <property type="molecule type" value="Genomic_DNA"/>
</dbReference>
<keyword evidence="6 7" id="KW-0472">Membrane</keyword>
<evidence type="ECO:0000313" key="9">
    <source>
        <dbReference type="EMBL" id="ADM10569.1"/>
    </source>
</evidence>
<dbReference type="Proteomes" id="UP000001302">
    <property type="component" value="Chromosome"/>
</dbReference>
<reference evidence="9 10" key="2">
    <citation type="journal article" date="2011" name="J. Bacteriol.">
        <title>Complete genome sequence of strain HTCC2503T of Parvularcula bermudensis, the type species of the order "Parvularculales" in the class Alphaproteobacteria.</title>
        <authorList>
            <person name="Oh H.M."/>
            <person name="Kang I."/>
            <person name="Vergin K.L."/>
            <person name="Kang D."/>
            <person name="Rhee K.H."/>
            <person name="Giovannoni S.J."/>
            <person name="Cho J.C."/>
        </authorList>
    </citation>
    <scope>NUCLEOTIDE SEQUENCE [LARGE SCALE GENOMIC DNA]</scope>
    <source>
        <strain evidence="10">ATCC BAA-594 / HTCC2503 / KCTC 12087</strain>
    </source>
</reference>
<dbReference type="MEROPS" id="S54.004"/>
<dbReference type="InterPro" id="IPR050925">
    <property type="entry name" value="Rhomboid_protease_S54"/>
</dbReference>
<gene>
    <name evidence="9" type="ordered locus">PB2503_12659</name>
</gene>
<dbReference type="STRING" id="314260.PB2503_12659"/>
<keyword evidence="3 7" id="KW-0812">Transmembrane</keyword>